<accession>A0A974P0X7</accession>
<protein>
    <submittedName>
        <fullName evidence="2">DUF2083 domain-containing protein</fullName>
    </submittedName>
</protein>
<evidence type="ECO:0000313" key="2">
    <source>
        <dbReference type="EMBL" id="QQZ49181.1"/>
    </source>
</evidence>
<evidence type="ECO:0000256" key="1">
    <source>
        <dbReference type="SAM" id="MobiDB-lite"/>
    </source>
</evidence>
<name>A0A974P0X7_9CAUL</name>
<gene>
    <name evidence="2" type="ORF">JKL49_18885</name>
</gene>
<feature type="region of interest" description="Disordered" evidence="1">
    <location>
        <begin position="13"/>
        <end position="39"/>
    </location>
</feature>
<reference evidence="2" key="1">
    <citation type="submission" date="2021-01" db="EMBL/GenBank/DDBJ databases">
        <title>Genome sequence of Phenylobacterium sp. 20VBR1 isolated from a valley glaceir, Ny-Alesund, Svalbard.</title>
        <authorList>
            <person name="Thomas F.A."/>
            <person name="Krishnan K.P."/>
            <person name="Sinha R.K."/>
        </authorList>
    </citation>
    <scope>NUCLEOTIDE SEQUENCE</scope>
    <source>
        <strain evidence="2">20VBR1</strain>
    </source>
</reference>
<organism evidence="2">
    <name type="scientific">Phenylobacterium glaciei</name>
    <dbReference type="NCBI Taxonomy" id="2803784"/>
    <lineage>
        <taxon>Bacteria</taxon>
        <taxon>Pseudomonadati</taxon>
        <taxon>Pseudomonadota</taxon>
        <taxon>Alphaproteobacteria</taxon>
        <taxon>Caulobacterales</taxon>
        <taxon>Caulobacteraceae</taxon>
        <taxon>Phenylobacterium</taxon>
    </lineage>
</organism>
<proteinExistence type="predicted"/>
<dbReference type="EMBL" id="CP068570">
    <property type="protein sequence ID" value="QQZ49181.1"/>
    <property type="molecule type" value="Genomic_DNA"/>
</dbReference>
<sequence>MTCRLCHRTECTARSAPPSAPDPADDIRRTSLPFGFSDS</sequence>
<dbReference type="AlphaFoldDB" id="A0A974P0X7"/>